<accession>L1QMU8</accession>
<comment type="similarity">
    <text evidence="1">Belongs to the glycosyl hydrolase 29 family.</text>
</comment>
<evidence type="ECO:0000256" key="2">
    <source>
        <dbReference type="ARBA" id="ARBA00012662"/>
    </source>
</evidence>
<dbReference type="HOGENOM" id="CLU_002934_5_0_9"/>
<dbReference type="GO" id="GO:0006004">
    <property type="term" value="P:fucose metabolic process"/>
    <property type="evidence" value="ECO:0007669"/>
    <property type="project" value="TreeGrafter"/>
</dbReference>
<dbReference type="Proteomes" id="UP000010420">
    <property type="component" value="Unassembled WGS sequence"/>
</dbReference>
<evidence type="ECO:0000256" key="8">
    <source>
        <dbReference type="SAM" id="SignalP"/>
    </source>
</evidence>
<organism evidence="10 11">
    <name type="scientific">Clostridium celatum DSM 1785</name>
    <dbReference type="NCBI Taxonomy" id="545697"/>
    <lineage>
        <taxon>Bacteria</taxon>
        <taxon>Bacillati</taxon>
        <taxon>Bacillota</taxon>
        <taxon>Clostridia</taxon>
        <taxon>Eubacteriales</taxon>
        <taxon>Clostridiaceae</taxon>
        <taxon>Clostridium</taxon>
    </lineage>
</organism>
<dbReference type="SUPFAM" id="SSF141072">
    <property type="entry name" value="CalX-like"/>
    <property type="match status" value="1"/>
</dbReference>
<dbReference type="InterPro" id="IPR008979">
    <property type="entry name" value="Galactose-bd-like_sf"/>
</dbReference>
<dbReference type="GO" id="GO:0004560">
    <property type="term" value="F:alpha-L-fucosidase activity"/>
    <property type="evidence" value="ECO:0007669"/>
    <property type="project" value="InterPro"/>
</dbReference>
<dbReference type="PROSITE" id="PS50022">
    <property type="entry name" value="FA58C_3"/>
    <property type="match status" value="1"/>
</dbReference>
<keyword evidence="5" id="KW-0378">Hydrolase</keyword>
<reference evidence="10 11" key="1">
    <citation type="submission" date="2012-05" db="EMBL/GenBank/DDBJ databases">
        <authorList>
            <person name="Weinstock G."/>
            <person name="Sodergren E."/>
            <person name="Lobos E.A."/>
            <person name="Fulton L."/>
            <person name="Fulton R."/>
            <person name="Courtney L."/>
            <person name="Fronick C."/>
            <person name="O'Laughlin M."/>
            <person name="Godfrey J."/>
            <person name="Wilson R.M."/>
            <person name="Miner T."/>
            <person name="Farmer C."/>
            <person name="Delehaunty K."/>
            <person name="Cordes M."/>
            <person name="Minx P."/>
            <person name="Tomlinson C."/>
            <person name="Chen J."/>
            <person name="Wollam A."/>
            <person name="Pepin K.H."/>
            <person name="Bhonagiri V."/>
            <person name="Zhang X."/>
            <person name="Suruliraj S."/>
            <person name="Warren W."/>
            <person name="Mitreva M."/>
            <person name="Mardis E.R."/>
            <person name="Wilson R.K."/>
        </authorList>
    </citation>
    <scope>NUCLEOTIDE SEQUENCE [LARGE SCALE GENOMIC DNA]</scope>
    <source>
        <strain evidence="10 11">DSM 1785</strain>
    </source>
</reference>
<dbReference type="GO" id="GO:0007154">
    <property type="term" value="P:cell communication"/>
    <property type="evidence" value="ECO:0007669"/>
    <property type="project" value="InterPro"/>
</dbReference>
<dbReference type="Gene3D" id="3.20.20.80">
    <property type="entry name" value="Glycosidases"/>
    <property type="match status" value="1"/>
</dbReference>
<dbReference type="eggNOG" id="COG3934">
    <property type="taxonomic scope" value="Bacteria"/>
</dbReference>
<protein>
    <recommendedName>
        <fullName evidence="2">alpha-L-fucosidase</fullName>
        <ecNumber evidence="2">3.2.1.51</ecNumber>
    </recommendedName>
</protein>
<dbReference type="InterPro" id="IPR017853">
    <property type="entry name" value="GH"/>
</dbReference>
<dbReference type="eggNOG" id="COG1572">
    <property type="taxonomic scope" value="Bacteria"/>
</dbReference>
<dbReference type="SMART" id="SM00812">
    <property type="entry name" value="Alpha_L_fucos"/>
    <property type="match status" value="1"/>
</dbReference>
<dbReference type="InterPro" id="IPR003644">
    <property type="entry name" value="Calx_beta"/>
</dbReference>
<evidence type="ECO:0000256" key="5">
    <source>
        <dbReference type="ARBA" id="ARBA00022801"/>
    </source>
</evidence>
<dbReference type="InterPro" id="IPR038081">
    <property type="entry name" value="CalX-like_sf"/>
</dbReference>
<dbReference type="InterPro" id="IPR000933">
    <property type="entry name" value="Glyco_hydro_29"/>
</dbReference>
<dbReference type="STRING" id="545697.HMPREF0216_00482"/>
<dbReference type="EMBL" id="AMEZ01000015">
    <property type="protein sequence ID" value="EKY28887.1"/>
    <property type="molecule type" value="Genomic_DNA"/>
</dbReference>
<dbReference type="InterPro" id="IPR057739">
    <property type="entry name" value="Glyco_hydro_29_N"/>
</dbReference>
<dbReference type="RefSeq" id="WP_005210615.1">
    <property type="nucleotide sequence ID" value="NZ_KB291609.1"/>
</dbReference>
<dbReference type="InterPro" id="IPR000421">
    <property type="entry name" value="FA58C"/>
</dbReference>
<evidence type="ECO:0000313" key="10">
    <source>
        <dbReference type="EMBL" id="EKY28887.1"/>
    </source>
</evidence>
<evidence type="ECO:0000256" key="3">
    <source>
        <dbReference type="ARBA" id="ARBA00022729"/>
    </source>
</evidence>
<dbReference type="PROSITE" id="PS51257">
    <property type="entry name" value="PROKAR_LIPOPROTEIN"/>
    <property type="match status" value="1"/>
</dbReference>
<keyword evidence="6" id="KW-0106">Calcium</keyword>
<evidence type="ECO:0000259" key="9">
    <source>
        <dbReference type="PROSITE" id="PS50022"/>
    </source>
</evidence>
<dbReference type="SUPFAM" id="SSF51445">
    <property type="entry name" value="(Trans)glycosidases"/>
    <property type="match status" value="1"/>
</dbReference>
<dbReference type="GO" id="GO:0005764">
    <property type="term" value="C:lysosome"/>
    <property type="evidence" value="ECO:0007669"/>
    <property type="project" value="TreeGrafter"/>
</dbReference>
<dbReference type="Pfam" id="PF03160">
    <property type="entry name" value="Calx-beta"/>
    <property type="match status" value="1"/>
</dbReference>
<dbReference type="Pfam" id="PF01120">
    <property type="entry name" value="Alpha_L_fucos"/>
    <property type="match status" value="1"/>
</dbReference>
<dbReference type="eggNOG" id="COG3669">
    <property type="taxonomic scope" value="Bacteria"/>
</dbReference>
<dbReference type="EC" id="3.2.1.51" evidence="2"/>
<name>L1QMU8_9CLOT</name>
<keyword evidence="7" id="KW-0326">Glycosidase</keyword>
<feature type="signal peptide" evidence="8">
    <location>
        <begin position="1"/>
        <end position="27"/>
    </location>
</feature>
<evidence type="ECO:0000256" key="1">
    <source>
        <dbReference type="ARBA" id="ARBA00007951"/>
    </source>
</evidence>
<evidence type="ECO:0000256" key="6">
    <source>
        <dbReference type="ARBA" id="ARBA00022837"/>
    </source>
</evidence>
<feature type="non-terminal residue" evidence="10">
    <location>
        <position position="1074"/>
    </location>
</feature>
<dbReference type="FunFam" id="3.20.20.80:FF:000052">
    <property type="entry name" value="Putative alpha-L-fucosidase 1"/>
    <property type="match status" value="1"/>
</dbReference>
<proteinExistence type="inferred from homology"/>
<keyword evidence="3 8" id="KW-0732">Signal</keyword>
<gene>
    <name evidence="10" type="ORF">HMPREF0216_00482</name>
</gene>
<dbReference type="Pfam" id="PF00754">
    <property type="entry name" value="F5_F8_type_C"/>
    <property type="match status" value="1"/>
</dbReference>
<evidence type="ECO:0000256" key="4">
    <source>
        <dbReference type="ARBA" id="ARBA00022737"/>
    </source>
</evidence>
<dbReference type="GO" id="GO:0016139">
    <property type="term" value="P:glycoside catabolic process"/>
    <property type="evidence" value="ECO:0007669"/>
    <property type="project" value="TreeGrafter"/>
</dbReference>
<evidence type="ECO:0000256" key="7">
    <source>
        <dbReference type="ARBA" id="ARBA00023295"/>
    </source>
</evidence>
<feature type="chain" id="PRO_5003956927" description="alpha-L-fucosidase" evidence="8">
    <location>
        <begin position="28"/>
        <end position="1074"/>
    </location>
</feature>
<dbReference type="SUPFAM" id="SSF49785">
    <property type="entry name" value="Galactose-binding domain-like"/>
    <property type="match status" value="3"/>
</dbReference>
<dbReference type="GO" id="GO:0016020">
    <property type="term" value="C:membrane"/>
    <property type="evidence" value="ECO:0007669"/>
    <property type="project" value="InterPro"/>
</dbReference>
<evidence type="ECO:0000313" key="11">
    <source>
        <dbReference type="Proteomes" id="UP000010420"/>
    </source>
</evidence>
<dbReference type="SMART" id="SM00237">
    <property type="entry name" value="Calx_beta"/>
    <property type="match status" value="1"/>
</dbReference>
<dbReference type="PANTHER" id="PTHR10030:SF37">
    <property type="entry name" value="ALPHA-L-FUCOSIDASE-RELATED"/>
    <property type="match status" value="1"/>
</dbReference>
<dbReference type="AlphaFoldDB" id="L1QMU8"/>
<keyword evidence="11" id="KW-1185">Reference proteome</keyword>
<dbReference type="PANTHER" id="PTHR10030">
    <property type="entry name" value="ALPHA-L-FUCOSIDASE"/>
    <property type="match status" value="1"/>
</dbReference>
<dbReference type="Gene3D" id="2.60.40.2030">
    <property type="match status" value="1"/>
</dbReference>
<dbReference type="Gene3D" id="2.60.120.260">
    <property type="entry name" value="Galactose-binding domain-like"/>
    <property type="match status" value="4"/>
</dbReference>
<sequence length="1074" mass="117807">MRSVKKIVAAVVIAGVACQILPVEAIAAQLNTVAPPEAFGALPNDSQVQYHEEELAAFIHFGMNTFTNSEWGNGRENPNSFNPTDLNTDEWVRVLKEAGFKRVILVGKHHDGFCLWPSKVTEHDVESSTDWQASQGGNGDVLAALSESCTKYDMDMGIYLSPWDANAESYGYGTGTDDATDTNGDYNEYYMTQLREILGNPKYGNNGKFVEVWMDGAKGSGAAAQQYKFDDWFNLIEELQPGALVFSPYGTGIRWIGNESGRAGDPAWSKVNLKRIRDRYDAGYGDEQAYLNNGDPEGDIWSVGECDVSLTSGWFWHNGNGPKSMEQLTNIYFSSVGRGQPLLLNVAPDNTGNFTAEDIERLQEFAAAINNSFDENLAGQSTVTAEASEIRGNSNDYSPANVLDDDDDSYWTMDDGQTTGSLTINLGEEKVFDIVSIEEYIKLGQRISEFSVEVSSDGQNWKKFGEGYTIGAKRLVRGTPVTASQIRINIEGSLAVPLIENVEVYKADEAFEMESIVPLGTEFIDNVQFDNKDAWTQESIGINSTGMYTSSAGVHSSFTFTGTKAWVIGTLDPNHGIMEVWIDGEKVDEVDTYKATRSISQILYTTDDLAYGEHTVKIVVKGEKNAAARGQAIGLDGAYYLNNNGAGMFEIENTSYNVNEGDSIDVTIKRVGGSTGEATVHFSTSPDSAVHGRHYQDVNTIVEFADGQDTATVSIPTIDNTEKSGNLKFYCNIDTPTNSSIIGFNKKTEVTIIDNDMEQEIDEPYTEERPFIFPNKADEAKVLEAEHFTLEAIEGDKYVRITEDSQASNGKKVGWFEPGNKIKVPFFTKRAGVYTVNVTYQSGRSEGNLNKLNWSGTNVVEGSVSVPGTGNQQPIPFINTSFDIEITEAGAGELIFTADSQASPNIDFFEIVPKELEAGPHGEENPIILSDDEVIIEAETLELDGQGGEIESKDGASEGKLVGWLGKTTRGNAWLNMWLNSDKSAEYDIEVKYFAGANNVLYYENIDGSVSGSIECPTTSPNFSTVKFRVSLNEGLDRIKFFNNDASTVNIDTIKITKVEEEVIEEQTGINMTV</sequence>
<keyword evidence="4" id="KW-0677">Repeat</keyword>
<comment type="caution">
    <text evidence="10">The sequence shown here is derived from an EMBL/GenBank/DDBJ whole genome shotgun (WGS) entry which is preliminary data.</text>
</comment>
<feature type="domain" description="F5/8 type C" evidence="9">
    <location>
        <begin position="366"/>
        <end position="507"/>
    </location>
</feature>